<gene>
    <name evidence="4" type="ordered locus">VC0395_A0549</name>
</gene>
<dbReference type="EMBL" id="CP000627">
    <property type="protein sequence ID" value="ABQ19945.1"/>
    <property type="molecule type" value="Genomic_DNA"/>
</dbReference>
<protein>
    <recommendedName>
        <fullName evidence="1">diguanylate cyclase</fullName>
        <ecNumber evidence="1">2.7.7.65</ecNumber>
    </recommendedName>
</protein>
<dbReference type="PROSITE" id="PS50887">
    <property type="entry name" value="GGDEF"/>
    <property type="match status" value="1"/>
</dbReference>
<dbReference type="CDD" id="cd01949">
    <property type="entry name" value="GGDEF"/>
    <property type="match status" value="1"/>
</dbReference>
<dbReference type="PANTHER" id="PTHR45138:SF9">
    <property type="entry name" value="DIGUANYLATE CYCLASE DGCM-RELATED"/>
    <property type="match status" value="1"/>
</dbReference>
<dbReference type="GO" id="GO:0043709">
    <property type="term" value="P:cell adhesion involved in single-species biofilm formation"/>
    <property type="evidence" value="ECO:0007669"/>
    <property type="project" value="TreeGrafter"/>
</dbReference>
<dbReference type="SUPFAM" id="SSF55073">
    <property type="entry name" value="Nucleotide cyclase"/>
    <property type="match status" value="1"/>
</dbReference>
<dbReference type="KEGG" id="vcr:VC395_1043"/>
<dbReference type="InterPro" id="IPR000160">
    <property type="entry name" value="GGDEF_dom"/>
</dbReference>
<dbReference type="PATRIC" id="fig|345073.21.peg.1013"/>
<dbReference type="Gene3D" id="3.30.70.270">
    <property type="match status" value="1"/>
</dbReference>
<dbReference type="GO" id="GO:0052621">
    <property type="term" value="F:diguanylate cyclase activity"/>
    <property type="evidence" value="ECO:0007669"/>
    <property type="project" value="UniProtKB-EC"/>
</dbReference>
<dbReference type="KEGG" id="vco:VC0395_A0549"/>
<dbReference type="OrthoDB" id="9812260at2"/>
<evidence type="ECO:0000259" key="3">
    <source>
        <dbReference type="PROSITE" id="PS50887"/>
    </source>
</evidence>
<comment type="catalytic activity">
    <reaction evidence="2">
        <text>2 GTP = 3',3'-c-di-GMP + 2 diphosphate</text>
        <dbReference type="Rhea" id="RHEA:24898"/>
        <dbReference type="ChEBI" id="CHEBI:33019"/>
        <dbReference type="ChEBI" id="CHEBI:37565"/>
        <dbReference type="ChEBI" id="CHEBI:58805"/>
        <dbReference type="EC" id="2.7.7.65"/>
    </reaction>
</comment>
<dbReference type="RefSeq" id="WP_000200622.1">
    <property type="nucleotide sequence ID" value="NC_009457.1"/>
</dbReference>
<sequence>MTSIFSSTIIANPEILQFIFQSLPEPTFLINKKGVYIEAWGGTDSERHHNPSYLVGLNQYDVLPAAQAAWFTDVIQQAIEQGCAKELEYEIDPTQLPCFDNVPGPSQKQYFSALVIPLPNTDMVLWTVRNISDYKHTVEKLAQHQLELEHLTHMDHLTQVYNRYAMDSLLPQALDIARLDRVSSALLMIDIDCFKEYNDGYGHIQGDDVLRKVSQTLRQWKSNLDLCFRYGGDEFLIFMTRVDAKQCQQRAEKLMAMIHELNIPHLSSRVADHVTITVGIRHCDQIEKEMTAEKLVLVADKALFHAKHEQRGTIHMFSSTTWHE</sequence>
<evidence type="ECO:0000256" key="1">
    <source>
        <dbReference type="ARBA" id="ARBA00012528"/>
    </source>
</evidence>
<dbReference type="GO" id="GO:1902201">
    <property type="term" value="P:negative regulation of bacterial-type flagellum-dependent cell motility"/>
    <property type="evidence" value="ECO:0007669"/>
    <property type="project" value="TreeGrafter"/>
</dbReference>
<name>A0A0H3AGB7_VIBC3</name>
<dbReference type="eggNOG" id="COG2199">
    <property type="taxonomic scope" value="Bacteria"/>
</dbReference>
<dbReference type="EC" id="2.7.7.65" evidence="1"/>
<reference evidence="4 5" key="1">
    <citation type="submission" date="2007-03" db="EMBL/GenBank/DDBJ databases">
        <authorList>
            <person name="Heidelberg J."/>
        </authorList>
    </citation>
    <scope>NUCLEOTIDE SEQUENCE [LARGE SCALE GENOMIC DNA]</scope>
    <source>
        <strain evidence="5">ATCC 39541 / Classical Ogawa 395 / O395</strain>
    </source>
</reference>
<dbReference type="InterPro" id="IPR043128">
    <property type="entry name" value="Rev_trsase/Diguanyl_cyclase"/>
</dbReference>
<dbReference type="FunFam" id="3.30.70.270:FF:000126">
    <property type="entry name" value="GGDEF family protein"/>
    <property type="match status" value="1"/>
</dbReference>
<dbReference type="Proteomes" id="UP000000249">
    <property type="component" value="Chromosome 1"/>
</dbReference>
<dbReference type="NCBIfam" id="TIGR00254">
    <property type="entry name" value="GGDEF"/>
    <property type="match status" value="1"/>
</dbReference>
<dbReference type="PANTHER" id="PTHR45138">
    <property type="entry name" value="REGULATORY COMPONENTS OF SENSORY TRANSDUCTION SYSTEM"/>
    <property type="match status" value="1"/>
</dbReference>
<proteinExistence type="predicted"/>
<evidence type="ECO:0000256" key="2">
    <source>
        <dbReference type="ARBA" id="ARBA00034247"/>
    </source>
</evidence>
<evidence type="ECO:0000313" key="5">
    <source>
        <dbReference type="Proteomes" id="UP000000249"/>
    </source>
</evidence>
<dbReference type="Gene3D" id="3.30.450.20">
    <property type="entry name" value="PAS domain"/>
    <property type="match status" value="1"/>
</dbReference>
<dbReference type="AlphaFoldDB" id="A0A0H3AGB7"/>
<feature type="domain" description="GGDEF" evidence="3">
    <location>
        <begin position="182"/>
        <end position="319"/>
    </location>
</feature>
<dbReference type="SMART" id="SM00267">
    <property type="entry name" value="GGDEF"/>
    <property type="match status" value="1"/>
</dbReference>
<organism evidence="4 5">
    <name type="scientific">Vibrio cholerae serotype O1 (strain ATCC 39541 / Classical Ogawa 395 / O395)</name>
    <dbReference type="NCBI Taxonomy" id="345073"/>
    <lineage>
        <taxon>Bacteria</taxon>
        <taxon>Pseudomonadati</taxon>
        <taxon>Pseudomonadota</taxon>
        <taxon>Gammaproteobacteria</taxon>
        <taxon>Vibrionales</taxon>
        <taxon>Vibrionaceae</taxon>
        <taxon>Vibrio</taxon>
    </lineage>
</organism>
<dbReference type="InterPro" id="IPR029787">
    <property type="entry name" value="Nucleotide_cyclase"/>
</dbReference>
<dbReference type="GO" id="GO:0005886">
    <property type="term" value="C:plasma membrane"/>
    <property type="evidence" value="ECO:0007669"/>
    <property type="project" value="TreeGrafter"/>
</dbReference>
<evidence type="ECO:0000313" key="4">
    <source>
        <dbReference type="EMBL" id="ABQ19945.1"/>
    </source>
</evidence>
<dbReference type="InterPro" id="IPR050469">
    <property type="entry name" value="Diguanylate_Cyclase"/>
</dbReference>
<dbReference type="Pfam" id="PF00990">
    <property type="entry name" value="GGDEF"/>
    <property type="match status" value="1"/>
</dbReference>
<accession>A0A0H3AGB7</accession>